<dbReference type="AlphaFoldDB" id="A0A0S4IN94"/>
<protein>
    <recommendedName>
        <fullName evidence="2">Tyrosine specific protein phosphatases domain-containing protein</fullName>
    </recommendedName>
</protein>
<dbReference type="GO" id="GO:0016791">
    <property type="term" value="F:phosphatase activity"/>
    <property type="evidence" value="ECO:0007669"/>
    <property type="project" value="UniProtKB-ARBA"/>
</dbReference>
<dbReference type="InterPro" id="IPR029021">
    <property type="entry name" value="Prot-tyrosine_phosphatase-like"/>
</dbReference>
<evidence type="ECO:0000313" key="3">
    <source>
        <dbReference type="EMBL" id="CUE76282.1"/>
    </source>
</evidence>
<organism evidence="3 4">
    <name type="scientific">Bodo saltans</name>
    <name type="common">Flagellated protozoan</name>
    <dbReference type="NCBI Taxonomy" id="75058"/>
    <lineage>
        <taxon>Eukaryota</taxon>
        <taxon>Discoba</taxon>
        <taxon>Euglenozoa</taxon>
        <taxon>Kinetoplastea</taxon>
        <taxon>Metakinetoplastina</taxon>
        <taxon>Eubodonida</taxon>
        <taxon>Bodonidae</taxon>
        <taxon>Bodo</taxon>
    </lineage>
</organism>
<dbReference type="VEuPathDB" id="TriTrypDB:BSAL_03545"/>
<dbReference type="PROSITE" id="PS50056">
    <property type="entry name" value="TYR_PHOSPHATASE_2"/>
    <property type="match status" value="1"/>
</dbReference>
<name>A0A0S4IN94_BODSA</name>
<keyword evidence="4" id="KW-1185">Reference proteome</keyword>
<dbReference type="Proteomes" id="UP000051952">
    <property type="component" value="Unassembled WGS sequence"/>
</dbReference>
<evidence type="ECO:0000259" key="2">
    <source>
        <dbReference type="PROSITE" id="PS50056"/>
    </source>
</evidence>
<proteinExistence type="predicted"/>
<dbReference type="Pfam" id="PF22784">
    <property type="entry name" value="PTP-SAK"/>
    <property type="match status" value="1"/>
</dbReference>
<keyword evidence="1" id="KW-0378">Hydrolase</keyword>
<reference evidence="4" key="1">
    <citation type="submission" date="2015-09" db="EMBL/GenBank/DDBJ databases">
        <authorList>
            <consortium name="Pathogen Informatics"/>
        </authorList>
    </citation>
    <scope>NUCLEOTIDE SEQUENCE [LARGE SCALE GENOMIC DNA]</scope>
    <source>
        <strain evidence="4">Lake Konstanz</strain>
    </source>
</reference>
<accession>A0A0S4IN94</accession>
<dbReference type="InterPro" id="IPR057023">
    <property type="entry name" value="PTP-SAK"/>
</dbReference>
<feature type="domain" description="Tyrosine specific protein phosphatases" evidence="2">
    <location>
        <begin position="109"/>
        <end position="178"/>
    </location>
</feature>
<dbReference type="EMBL" id="CYKH01000182">
    <property type="protein sequence ID" value="CUE76282.1"/>
    <property type="molecule type" value="Genomic_DNA"/>
</dbReference>
<dbReference type="InterPro" id="IPR000387">
    <property type="entry name" value="Tyr_Pase_dom"/>
</dbReference>
<dbReference type="SUPFAM" id="SSF52799">
    <property type="entry name" value="(Phosphotyrosine protein) phosphatases II"/>
    <property type="match status" value="1"/>
</dbReference>
<evidence type="ECO:0000313" key="4">
    <source>
        <dbReference type="Proteomes" id="UP000051952"/>
    </source>
</evidence>
<evidence type="ECO:0000256" key="1">
    <source>
        <dbReference type="ARBA" id="ARBA00022801"/>
    </source>
</evidence>
<dbReference type="Gene3D" id="3.90.190.10">
    <property type="entry name" value="Protein tyrosine phosphatase superfamily"/>
    <property type="match status" value="1"/>
</dbReference>
<dbReference type="OrthoDB" id="273181at2759"/>
<dbReference type="OMA" id="RNCKTIR"/>
<sequence length="198" mass="22274">MNRTPSAKFFVPPMYQTRSEAHLVQGPFAQSNWVVKDRVLCGPMPDPRRKVAFGSLCKANITTFVNLLENDGTLEHYLRPYREATGNQNVTQISFPMQDGFPLPPARFEELTKVLRQIVDIIIEGEGRVYIHCKNGHGRAGIVVSCLLAMLYNLPGMRAVNYCDSLHSCRVETEDQSSPQTQEQRLCVLDFTSKNIGA</sequence>
<gene>
    <name evidence="3" type="ORF">BSAL_03545</name>
</gene>